<evidence type="ECO:0000256" key="3">
    <source>
        <dbReference type="ARBA" id="ARBA00022723"/>
    </source>
</evidence>
<dbReference type="Proteomes" id="UP000774570">
    <property type="component" value="Unassembled WGS sequence"/>
</dbReference>
<organism evidence="6 7">
    <name type="scientific">Actinomadura parmotrematis</name>
    <dbReference type="NCBI Taxonomy" id="2864039"/>
    <lineage>
        <taxon>Bacteria</taxon>
        <taxon>Bacillati</taxon>
        <taxon>Actinomycetota</taxon>
        <taxon>Actinomycetes</taxon>
        <taxon>Streptosporangiales</taxon>
        <taxon>Thermomonosporaceae</taxon>
        <taxon>Actinomadura</taxon>
    </lineage>
</organism>
<accession>A0ABS7FXC9</accession>
<sequence length="227" mass="25367">MIVEYLRYRVPDDRAAAFLAKAPQCVGYELGRCTDEPASHILRITWTSAGDHPDGFRMGEHFPGFLAEIRPYVDAVEEMRRYERAGGAEAFEELTRRFYDRVLADDVVGPLFARMDPGHPRHVAMWLAEVFGGAPRYTTGRGGYAHMLAQHLGRGITEARRRRWVDLLAVAADDVGLPADPEFRTAFMDCIEWGTRLAVAKSQPDASPVRQAPVPRWGWGAAPPCQG</sequence>
<name>A0ABS7FXC9_9ACTN</name>
<dbReference type="GO" id="GO:0004497">
    <property type="term" value="F:monooxygenase activity"/>
    <property type="evidence" value="ECO:0007669"/>
    <property type="project" value="UniProtKB-KW"/>
</dbReference>
<dbReference type="InterPro" id="IPR009050">
    <property type="entry name" value="Globin-like_sf"/>
</dbReference>
<feature type="region of interest" description="Disordered" evidence="5">
    <location>
        <begin position="204"/>
        <end position="227"/>
    </location>
</feature>
<dbReference type="CDD" id="cd14775">
    <property type="entry name" value="TrHb2_O-like"/>
    <property type="match status" value="1"/>
</dbReference>
<reference evidence="6 7" key="1">
    <citation type="submission" date="2021-07" db="EMBL/GenBank/DDBJ databases">
        <title>Actinomadura sp. PM05-2 isolated from lichen.</title>
        <authorList>
            <person name="Somphong A."/>
            <person name="Phongsopitanun W."/>
            <person name="Tanasupawat S."/>
            <person name="Peongsungnone V."/>
        </authorList>
    </citation>
    <scope>NUCLEOTIDE SEQUENCE [LARGE SCALE GENOMIC DNA]</scope>
    <source>
        <strain evidence="6 7">PM05-2</strain>
    </source>
</reference>
<evidence type="ECO:0000313" key="7">
    <source>
        <dbReference type="Proteomes" id="UP000774570"/>
    </source>
</evidence>
<keyword evidence="6" id="KW-0560">Oxidoreductase</keyword>
<dbReference type="Pfam" id="PF01152">
    <property type="entry name" value="Bac_globin"/>
    <property type="match status" value="1"/>
</dbReference>
<dbReference type="InterPro" id="IPR011008">
    <property type="entry name" value="Dimeric_a/b-barrel"/>
</dbReference>
<dbReference type="EMBL" id="JAIBOA010000014">
    <property type="protein sequence ID" value="MBW8485076.1"/>
    <property type="molecule type" value="Genomic_DNA"/>
</dbReference>
<evidence type="ECO:0000256" key="2">
    <source>
        <dbReference type="ARBA" id="ARBA00022617"/>
    </source>
</evidence>
<evidence type="ECO:0000256" key="1">
    <source>
        <dbReference type="ARBA" id="ARBA00022448"/>
    </source>
</evidence>
<evidence type="ECO:0000313" key="6">
    <source>
        <dbReference type="EMBL" id="MBW8485076.1"/>
    </source>
</evidence>
<evidence type="ECO:0000256" key="4">
    <source>
        <dbReference type="ARBA" id="ARBA00023004"/>
    </source>
</evidence>
<dbReference type="InterPro" id="IPR012292">
    <property type="entry name" value="Globin/Proto"/>
</dbReference>
<keyword evidence="7" id="KW-1185">Reference proteome</keyword>
<dbReference type="InterPro" id="IPR001486">
    <property type="entry name" value="Hemoglobin_trunc"/>
</dbReference>
<evidence type="ECO:0000256" key="5">
    <source>
        <dbReference type="SAM" id="MobiDB-lite"/>
    </source>
</evidence>
<keyword evidence="2" id="KW-0349">Heme</keyword>
<keyword evidence="3" id="KW-0479">Metal-binding</keyword>
<proteinExistence type="predicted"/>
<dbReference type="RefSeq" id="WP_220168303.1">
    <property type="nucleotide sequence ID" value="NZ_JAIBOA010000014.1"/>
</dbReference>
<protein>
    <submittedName>
        <fullName evidence="6">Antibiotic biosynthesis monooxygenase</fullName>
    </submittedName>
</protein>
<dbReference type="Gene3D" id="1.10.490.10">
    <property type="entry name" value="Globins"/>
    <property type="match status" value="1"/>
</dbReference>
<dbReference type="Gene3D" id="3.30.70.100">
    <property type="match status" value="1"/>
</dbReference>
<dbReference type="SUPFAM" id="SSF54909">
    <property type="entry name" value="Dimeric alpha+beta barrel"/>
    <property type="match status" value="1"/>
</dbReference>
<dbReference type="SUPFAM" id="SSF46458">
    <property type="entry name" value="Globin-like"/>
    <property type="match status" value="1"/>
</dbReference>
<gene>
    <name evidence="6" type="ORF">K1Y72_22020</name>
</gene>
<keyword evidence="6" id="KW-0503">Monooxygenase</keyword>
<keyword evidence="4" id="KW-0408">Iron</keyword>
<comment type="caution">
    <text evidence="6">The sequence shown here is derived from an EMBL/GenBank/DDBJ whole genome shotgun (WGS) entry which is preliminary data.</text>
</comment>
<keyword evidence="1" id="KW-0813">Transport</keyword>